<feature type="region of interest" description="Disordered" evidence="1">
    <location>
        <begin position="159"/>
        <end position="185"/>
    </location>
</feature>
<evidence type="ECO:0000256" key="2">
    <source>
        <dbReference type="SAM" id="Phobius"/>
    </source>
</evidence>
<evidence type="ECO:0000313" key="4">
    <source>
        <dbReference type="Proteomes" id="UP000816034"/>
    </source>
</evidence>
<evidence type="ECO:0000256" key="1">
    <source>
        <dbReference type="SAM" id="MobiDB-lite"/>
    </source>
</evidence>
<proteinExistence type="predicted"/>
<organism evidence="3 4">
    <name type="scientific">Naegleria lovaniensis</name>
    <name type="common">Amoeba</name>
    <dbReference type="NCBI Taxonomy" id="51637"/>
    <lineage>
        <taxon>Eukaryota</taxon>
        <taxon>Discoba</taxon>
        <taxon>Heterolobosea</taxon>
        <taxon>Tetramitia</taxon>
        <taxon>Eutetramitia</taxon>
        <taxon>Vahlkampfiidae</taxon>
        <taxon>Naegleria</taxon>
    </lineage>
</organism>
<evidence type="ECO:0000313" key="3">
    <source>
        <dbReference type="EMBL" id="KAG2382647.1"/>
    </source>
</evidence>
<reference evidence="3 4" key="1">
    <citation type="journal article" date="2018" name="BMC Genomics">
        <title>The genome of Naegleria lovaniensis, the basis for a comparative approach to unravel pathogenicity factors of the human pathogenic amoeba N. fowleri.</title>
        <authorList>
            <person name="Liechti N."/>
            <person name="Schurch N."/>
            <person name="Bruggmann R."/>
            <person name="Wittwer M."/>
        </authorList>
    </citation>
    <scope>NUCLEOTIDE SEQUENCE [LARGE SCALE GENOMIC DNA]</scope>
    <source>
        <strain evidence="3 4">ATCC 30569</strain>
    </source>
</reference>
<feature type="compositionally biased region" description="Basic residues" evidence="1">
    <location>
        <begin position="486"/>
        <end position="497"/>
    </location>
</feature>
<keyword evidence="2" id="KW-0472">Membrane</keyword>
<feature type="compositionally biased region" description="Polar residues" evidence="1">
    <location>
        <begin position="500"/>
        <end position="513"/>
    </location>
</feature>
<feature type="compositionally biased region" description="Polar residues" evidence="1">
    <location>
        <begin position="453"/>
        <end position="462"/>
    </location>
</feature>
<feature type="compositionally biased region" description="Polar residues" evidence="1">
    <location>
        <begin position="470"/>
        <end position="483"/>
    </location>
</feature>
<dbReference type="Proteomes" id="UP000816034">
    <property type="component" value="Unassembled WGS sequence"/>
</dbReference>
<dbReference type="EMBL" id="PYSW02000023">
    <property type="protein sequence ID" value="KAG2382647.1"/>
    <property type="molecule type" value="Genomic_DNA"/>
</dbReference>
<protein>
    <submittedName>
        <fullName evidence="3">Uncharacterized protein</fullName>
    </submittedName>
</protein>
<dbReference type="AlphaFoldDB" id="A0AA88GQH4"/>
<keyword evidence="4" id="KW-1185">Reference proteome</keyword>
<dbReference type="GeneID" id="68097682"/>
<comment type="caution">
    <text evidence="3">The sequence shown here is derived from an EMBL/GenBank/DDBJ whole genome shotgun (WGS) entry which is preliminary data.</text>
</comment>
<dbReference type="RefSeq" id="XP_044548326.1">
    <property type="nucleotide sequence ID" value="XM_044694954.1"/>
</dbReference>
<feature type="transmembrane region" description="Helical" evidence="2">
    <location>
        <begin position="20"/>
        <end position="41"/>
    </location>
</feature>
<feature type="region of interest" description="Disordered" evidence="1">
    <location>
        <begin position="432"/>
        <end position="513"/>
    </location>
</feature>
<name>A0AA88GQH4_NAELO</name>
<sequence>MQPLHTSSEMLMQHVFESLSGVGLLAIVIMVLGGVYLYFFYFDSSRKHDDNQNHNISAEQIIEDHHDDEDELAWFPTNEHQLCTDLSTLSVSSDDPCSSIPISDPSSKETKLHPLIDTIHVHDEATIGINRPVASDTLEAAHSLNHEPMLESNHLLNNISMDSPKTKINQQEPNVAHGNSSSTTQHDHLLSKHSFLMVCSKCNYLFATFLPPSRLPEQEHMEFPERFTNHPFTFGVLKLDNDNRRRNVAFMPRFHQEYRMKDEQEDDKRQEEEKTLIPTLCFMENSPLEQEFICKKIEESELSQMKDVSKRERDAGKLLRLYCKNCNTKVGSCLKEPLKIQVAPGLSLPFNTFMDQQDCSIVEKCHCEQQMDDSKYIDSNNIVITDEEDRKTFRKTTLGEWKYSSLASMLFEMPESRKDLKPQKRNFMQNKFHHKSLHNKKFPPHDNSKYPRANTNITNVQTQRKKGNNNHRQQPSAATSASEPTKKKKGQKRKKHPKTDGSSSVQNAKLNKQ</sequence>
<gene>
    <name evidence="3" type="ORF">C9374_005227</name>
</gene>
<accession>A0AA88GQH4</accession>
<feature type="compositionally biased region" description="Basic residues" evidence="1">
    <location>
        <begin position="432"/>
        <end position="442"/>
    </location>
</feature>
<keyword evidence="2" id="KW-0812">Transmembrane</keyword>
<keyword evidence="2" id="KW-1133">Transmembrane helix</keyword>
<feature type="compositionally biased region" description="Polar residues" evidence="1">
    <location>
        <begin position="159"/>
        <end position="184"/>
    </location>
</feature>